<dbReference type="PANTHER" id="PTHR37488:SF2">
    <property type="entry name" value="DUF1275 DOMAIN-CONTAINING PROTEIN"/>
    <property type="match status" value="1"/>
</dbReference>
<comment type="caution">
    <text evidence="2">The sequence shown here is derived from an EMBL/GenBank/DDBJ whole genome shotgun (WGS) entry which is preliminary data.</text>
</comment>
<feature type="transmembrane region" description="Helical" evidence="1">
    <location>
        <begin position="108"/>
        <end position="135"/>
    </location>
</feature>
<dbReference type="InterPro" id="IPR010699">
    <property type="entry name" value="DUF1275"/>
</dbReference>
<dbReference type="PANTHER" id="PTHR37488">
    <property type="entry name" value="DUF1275 DOMAIN-CONTAINING PROTEIN"/>
    <property type="match status" value="1"/>
</dbReference>
<keyword evidence="3" id="KW-1185">Reference proteome</keyword>
<keyword evidence="1" id="KW-0472">Membrane</keyword>
<keyword evidence="1" id="KW-1133">Transmembrane helix</keyword>
<organism evidence="2 3">
    <name type="scientific">Saitozyma podzolica</name>
    <dbReference type="NCBI Taxonomy" id="1890683"/>
    <lineage>
        <taxon>Eukaryota</taxon>
        <taxon>Fungi</taxon>
        <taxon>Dikarya</taxon>
        <taxon>Basidiomycota</taxon>
        <taxon>Agaricomycotina</taxon>
        <taxon>Tremellomycetes</taxon>
        <taxon>Tremellales</taxon>
        <taxon>Trimorphomycetaceae</taxon>
        <taxon>Saitozyma</taxon>
    </lineage>
</organism>
<dbReference type="EMBL" id="RSCD01000015">
    <property type="protein sequence ID" value="RSH88901.1"/>
    <property type="molecule type" value="Genomic_DNA"/>
</dbReference>
<evidence type="ECO:0008006" key="4">
    <source>
        <dbReference type="Google" id="ProtNLM"/>
    </source>
</evidence>
<feature type="transmembrane region" description="Helical" evidence="1">
    <location>
        <begin position="77"/>
        <end position="96"/>
    </location>
</feature>
<feature type="transmembrane region" description="Helical" evidence="1">
    <location>
        <begin position="27"/>
        <end position="48"/>
    </location>
</feature>
<reference evidence="2 3" key="1">
    <citation type="submission" date="2018-11" db="EMBL/GenBank/DDBJ databases">
        <title>Genome sequence of Saitozyma podzolica DSM 27192.</title>
        <authorList>
            <person name="Aliyu H."/>
            <person name="Gorte O."/>
            <person name="Ochsenreither K."/>
        </authorList>
    </citation>
    <scope>NUCLEOTIDE SEQUENCE [LARGE SCALE GENOMIC DNA]</scope>
    <source>
        <strain evidence="2 3">DSM 27192</strain>
    </source>
</reference>
<proteinExistence type="predicted"/>
<gene>
    <name evidence="2" type="ORF">EHS25_002563</name>
</gene>
<accession>A0A427YCK4</accession>
<protein>
    <recommendedName>
        <fullName evidence="4">DUF1275 domain protein</fullName>
    </recommendedName>
</protein>
<dbReference type="Pfam" id="PF06912">
    <property type="entry name" value="DUF1275"/>
    <property type="match status" value="1"/>
</dbReference>
<dbReference type="OrthoDB" id="5288586at2759"/>
<dbReference type="Proteomes" id="UP000279259">
    <property type="component" value="Unassembled WGS sequence"/>
</dbReference>
<sequence>MPRLLSTGCLARLGSYGRDEIDPKALIGPLLLVTFSAGVLDITTYVNFGTFASNQTGNTFILITILTGLPAEKANLALTGSSFLAFLITAFLFARLSLVGGPRHRKRWWLLLSLATQCVLLLLPSMLVTTGVVPIHGASRLDWLLLGLLASSAGVQVVMARTSGNPEIPSAMLTSPYIDFLVDPALFKSVRGDGTRKRNVRFLYILALVGGGFVGGGVQQGGGTKAVLWLGMGLRGITMS</sequence>
<feature type="transmembrane region" description="Helical" evidence="1">
    <location>
        <begin position="141"/>
        <end position="160"/>
    </location>
</feature>
<evidence type="ECO:0000313" key="3">
    <source>
        <dbReference type="Proteomes" id="UP000279259"/>
    </source>
</evidence>
<evidence type="ECO:0000313" key="2">
    <source>
        <dbReference type="EMBL" id="RSH88901.1"/>
    </source>
</evidence>
<dbReference type="AlphaFoldDB" id="A0A427YCK4"/>
<keyword evidence="1" id="KW-0812">Transmembrane</keyword>
<dbReference type="STRING" id="1890683.A0A427YCK4"/>
<evidence type="ECO:0000256" key="1">
    <source>
        <dbReference type="SAM" id="Phobius"/>
    </source>
</evidence>
<feature type="transmembrane region" description="Helical" evidence="1">
    <location>
        <begin position="202"/>
        <end position="222"/>
    </location>
</feature>
<name>A0A427YCK4_9TREE</name>